<sequence length="119" mass="13636">MDLTTGQCHITSQNHGYAVDPETLPKDQWKPYFVNLNDKSNEGMIHLQRPIFSTQFHPEAKGGPLDTAILFDKFFDNIEKYQLQCQAKSSISLKVTYSTDKSRLQSINVTKLAKERVLF</sequence>
<dbReference type="OrthoDB" id="434at2759"/>
<evidence type="ECO:0000313" key="2">
    <source>
        <dbReference type="EMBL" id="EDZ69112.1"/>
    </source>
</evidence>
<dbReference type="SUPFAM" id="SSF52317">
    <property type="entry name" value="Class I glutamine amidotransferase-like"/>
    <property type="match status" value="1"/>
</dbReference>
<protein>
    <submittedName>
        <fullName evidence="2">YOR303Wp-like protein</fullName>
    </submittedName>
</protein>
<name>B5VSI0_YEAS6</name>
<reference evidence="2 3" key="1">
    <citation type="journal article" date="2008" name="FEMS Yeast Res.">
        <title>Comparative genome analysis of a Saccharomyces cerevisiae wine strain.</title>
        <authorList>
            <person name="Borneman A.R."/>
            <person name="Forgan A.H."/>
            <person name="Pretorius I.S."/>
            <person name="Chambers P.J."/>
        </authorList>
    </citation>
    <scope>NUCLEOTIDE SEQUENCE [LARGE SCALE GENOMIC DNA]</scope>
    <source>
        <strain evidence="2 3">AWRI1631</strain>
    </source>
</reference>
<feature type="domain" description="Glutamine amidotransferase" evidence="1">
    <location>
        <begin position="5"/>
        <end position="76"/>
    </location>
</feature>
<dbReference type="EMBL" id="ABSV01002234">
    <property type="protein sequence ID" value="EDZ69112.1"/>
    <property type="molecule type" value="Genomic_DNA"/>
</dbReference>
<organism evidence="2 3">
    <name type="scientific">Saccharomyces cerevisiae (strain AWRI1631)</name>
    <name type="common">Baker's yeast</name>
    <dbReference type="NCBI Taxonomy" id="545124"/>
    <lineage>
        <taxon>Eukaryota</taxon>
        <taxon>Fungi</taxon>
        <taxon>Dikarya</taxon>
        <taxon>Ascomycota</taxon>
        <taxon>Saccharomycotina</taxon>
        <taxon>Saccharomycetes</taxon>
        <taxon>Saccharomycetales</taxon>
        <taxon>Saccharomycetaceae</taxon>
        <taxon>Saccharomyces</taxon>
    </lineage>
</organism>
<proteinExistence type="predicted"/>
<gene>
    <name evidence="2" type="ORF">AWRI1631_154500</name>
</gene>
<dbReference type="Proteomes" id="UP000008988">
    <property type="component" value="Unassembled WGS sequence"/>
</dbReference>
<dbReference type="InterPro" id="IPR017926">
    <property type="entry name" value="GATASE"/>
</dbReference>
<evidence type="ECO:0000313" key="3">
    <source>
        <dbReference type="Proteomes" id="UP000008988"/>
    </source>
</evidence>
<comment type="caution">
    <text evidence="2">The sequence shown here is derived from an EMBL/GenBank/DDBJ whole genome shotgun (WGS) entry which is preliminary data.</text>
</comment>
<dbReference type="PROSITE" id="PS51273">
    <property type="entry name" value="GATASE_TYPE_1"/>
    <property type="match status" value="1"/>
</dbReference>
<dbReference type="Gene3D" id="3.40.50.880">
    <property type="match status" value="1"/>
</dbReference>
<dbReference type="Pfam" id="PF00117">
    <property type="entry name" value="GATase"/>
    <property type="match status" value="1"/>
</dbReference>
<accession>B5VSI0</accession>
<evidence type="ECO:0000259" key="1">
    <source>
        <dbReference type="Pfam" id="PF00117"/>
    </source>
</evidence>
<dbReference type="InterPro" id="IPR029062">
    <property type="entry name" value="Class_I_gatase-like"/>
</dbReference>
<dbReference type="AlphaFoldDB" id="B5VSI0"/>